<evidence type="ECO:0000313" key="2">
    <source>
        <dbReference type="Proteomes" id="UP000005640"/>
    </source>
</evidence>
<keyword evidence="2" id="KW-1185">Reference proteome</keyword>
<dbReference type="ExpressionAtlas" id="A0A6Q8PG89">
    <property type="expression patterns" value="baseline and differential"/>
</dbReference>
<dbReference type="OpenTargets" id="ENSG00000116198"/>
<organism evidence="1 2">
    <name type="scientific">Homo sapiens</name>
    <name type="common">Human</name>
    <dbReference type="NCBI Taxonomy" id="9606"/>
    <lineage>
        <taxon>Eukaryota</taxon>
        <taxon>Metazoa</taxon>
        <taxon>Chordata</taxon>
        <taxon>Craniata</taxon>
        <taxon>Vertebrata</taxon>
        <taxon>Euteleostomi</taxon>
        <taxon>Mammalia</taxon>
        <taxon>Eutheria</taxon>
        <taxon>Euarchontoglires</taxon>
        <taxon>Primates</taxon>
        <taxon>Haplorrhini</taxon>
        <taxon>Catarrhini</taxon>
        <taxon>Hominidae</taxon>
        <taxon>Homo</taxon>
    </lineage>
</organism>
<dbReference type="PANTHER" id="PTHR13371">
    <property type="entry name" value="GLYCINE-, GLUTAMATE-, THIENYLCYCLOHEXYLPIPERIDINE-BINDING PROTEIN"/>
    <property type="match status" value="1"/>
</dbReference>
<dbReference type="MassIVE" id="A0A6Q8PG89"/>
<evidence type="ECO:0000313" key="1">
    <source>
        <dbReference type="Ensembl" id="ENSP00000502131.1"/>
    </source>
</evidence>
<reference evidence="1 2" key="3">
    <citation type="journal article" date="2006" name="Nature">
        <title>The DNA sequence and biological annotation of human chromosome 1.</title>
        <authorList>
            <person name="Gregory S.G."/>
            <person name="Barlow K.F."/>
            <person name="McLay K.E."/>
            <person name="Kaul R."/>
            <person name="Swarbreck D."/>
            <person name="Dunham A."/>
            <person name="Scott C.E."/>
            <person name="Howe K.L."/>
            <person name="Woodfine K."/>
            <person name="Spencer C.C."/>
            <person name="Jones M.C."/>
            <person name="Gillson C."/>
            <person name="Searle S."/>
            <person name="Zhou Y."/>
            <person name="Kokocinski F."/>
            <person name="McDonald L."/>
            <person name="Evans R."/>
            <person name="Phillips K."/>
            <person name="Atkinson A."/>
            <person name="Cooper R."/>
            <person name="Jones C."/>
            <person name="Hall R.E."/>
            <person name="Andrews T.D."/>
            <person name="Lloyd C."/>
            <person name="Ainscough R."/>
            <person name="Almeida J.P."/>
            <person name="Ambrose K.D."/>
            <person name="Anderson F."/>
            <person name="Andrew R.W."/>
            <person name="Ashwell R.I."/>
            <person name="Aubin K."/>
            <person name="Babbage A.K."/>
            <person name="Bagguley C.L."/>
            <person name="Bailey J."/>
            <person name="Beasley H."/>
            <person name="Bethel G."/>
            <person name="Bird C.P."/>
            <person name="Bray-Allen S."/>
            <person name="Brown J.Y."/>
            <person name="Brown A.J."/>
            <person name="Buckley D."/>
            <person name="Burton J."/>
            <person name="Bye J."/>
            <person name="Carder C."/>
            <person name="Chapman J.C."/>
            <person name="Clark S.Y."/>
            <person name="Clarke G."/>
            <person name="Clee C."/>
            <person name="Cobley V."/>
            <person name="Collier R.E."/>
            <person name="Corby N."/>
            <person name="Coville G.J."/>
            <person name="Davies J."/>
            <person name="Deadman R."/>
            <person name="Dunn M."/>
            <person name="Earthrowl M."/>
            <person name="Ellington A.G."/>
            <person name="Errington H."/>
            <person name="Frankish A."/>
            <person name="Frankland J."/>
            <person name="French L."/>
            <person name="Garner P."/>
            <person name="Garnett J."/>
            <person name="Gay L."/>
            <person name="Ghori M.R."/>
            <person name="Gibson R."/>
            <person name="Gilby L.M."/>
            <person name="Gillett W."/>
            <person name="Glithero R.J."/>
            <person name="Grafham D.V."/>
            <person name="Griffiths C."/>
            <person name="Griffiths-Jones S."/>
            <person name="Grocock R."/>
            <person name="Hammond S."/>
            <person name="Harrison E.S."/>
            <person name="Hart E."/>
            <person name="Haugen E."/>
            <person name="Heath P.D."/>
            <person name="Holmes S."/>
            <person name="Holt K."/>
            <person name="Howden P.J."/>
            <person name="Hunt A.R."/>
            <person name="Hunt S.E."/>
            <person name="Hunter G."/>
            <person name="Isherwood J."/>
            <person name="James R."/>
            <person name="Johnson C."/>
            <person name="Johnson D."/>
            <person name="Joy A."/>
            <person name="Kay M."/>
            <person name="Kershaw J.K."/>
            <person name="Kibukawa M."/>
            <person name="Kimberley A.M."/>
            <person name="King A."/>
            <person name="Knights A.J."/>
            <person name="Lad H."/>
            <person name="Laird G."/>
            <person name="Lawlor S."/>
            <person name="Leongamornlert D.A."/>
            <person name="Lloyd D.M."/>
            <person name="Loveland J."/>
            <person name="Lovell J."/>
            <person name="Lush M.J."/>
            <person name="Lyne R."/>
            <person name="Martin S."/>
            <person name="Mashreghi-Mohammadi M."/>
            <person name="Matthews L."/>
            <person name="Matthews N.S."/>
            <person name="McLaren S."/>
            <person name="Milne S."/>
            <person name="Mistry S."/>
            <person name="Moore M.J."/>
            <person name="Nickerson T."/>
            <person name="O'Dell C.N."/>
            <person name="Oliver K."/>
            <person name="Palmeiri A."/>
            <person name="Palmer S.A."/>
            <person name="Parker A."/>
            <person name="Patel D."/>
            <person name="Pearce A.V."/>
            <person name="Peck A.I."/>
            <person name="Pelan S."/>
            <person name="Phelps K."/>
            <person name="Phillimore B.J."/>
            <person name="Plumb R."/>
            <person name="Rajan J."/>
            <person name="Raymond C."/>
            <person name="Rouse G."/>
            <person name="Saenphimmachak C."/>
            <person name="Sehra H.K."/>
            <person name="Sheridan E."/>
            <person name="Shownkeen R."/>
            <person name="Sims S."/>
            <person name="Skuce C.D."/>
            <person name="Smith M."/>
            <person name="Steward C."/>
            <person name="Subramanian S."/>
            <person name="Sycamore N."/>
            <person name="Tracey A."/>
            <person name="Tromans A."/>
            <person name="Van Helmond Z."/>
            <person name="Wall M."/>
            <person name="Wallis J.M."/>
            <person name="White S."/>
            <person name="Whitehead S.L."/>
            <person name="Wilkinson J.E."/>
            <person name="Willey D.L."/>
            <person name="Williams H."/>
            <person name="Wilming L."/>
            <person name="Wray P.W."/>
            <person name="Wu Z."/>
            <person name="Coulson A."/>
            <person name="Vaudin M."/>
            <person name="Sulston J.E."/>
            <person name="Durbin R."/>
            <person name="Hubbard T."/>
            <person name="Wooster R."/>
            <person name="Dunham I."/>
            <person name="Carter N.P."/>
            <person name="McVean G."/>
            <person name="Ross M.T."/>
            <person name="Harrow J."/>
            <person name="Olson M.V."/>
            <person name="Beck S."/>
            <person name="Rogers J."/>
            <person name="Bentley D.R."/>
            <person name="Banerjee R."/>
            <person name="Bryant S.P."/>
            <person name="Burford D.C."/>
            <person name="Burrill W.D."/>
            <person name="Clegg S.M."/>
            <person name="Dhami P."/>
            <person name="Dovey O."/>
            <person name="Faulkner L.M."/>
            <person name="Gribble S.M."/>
            <person name="Langford C.F."/>
            <person name="Pandian R.D."/>
            <person name="Porter K.M."/>
            <person name="Prigmore E."/>
        </authorList>
    </citation>
    <scope>NUCLEOTIDE SEQUENCE [LARGE SCALE GENOMIC DNA]</scope>
</reference>
<reference evidence="1 2" key="1">
    <citation type="journal article" date="2001" name="Nature">
        <title>Initial sequencing and analysis of the human genome.</title>
        <authorList>
            <consortium name="International Human Genome Sequencing Consortium"/>
            <person name="Lander E.S."/>
            <person name="Linton L.M."/>
            <person name="Birren B."/>
            <person name="Nusbaum C."/>
            <person name="Zody M.C."/>
            <person name="Baldwin J."/>
            <person name="Devon K."/>
            <person name="Dewar K."/>
            <person name="Doyle M."/>
            <person name="FitzHugh W."/>
            <person name="Funke R."/>
            <person name="Gage D."/>
            <person name="Harris K."/>
            <person name="Heaford A."/>
            <person name="Howland J."/>
            <person name="Kann L."/>
            <person name="Lehoczky J."/>
            <person name="LeVine R."/>
            <person name="McEwan P."/>
            <person name="McKernan K."/>
            <person name="Meldrim J."/>
            <person name="Mesirov J.P."/>
            <person name="Miranda C."/>
            <person name="Morris W."/>
            <person name="Naylor J."/>
            <person name="Raymond C."/>
            <person name="Rosetti M."/>
            <person name="Santos R."/>
            <person name="Sheridan A."/>
            <person name="Sougnez C."/>
            <person name="Stange-Thomann N."/>
            <person name="Stojanovic N."/>
            <person name="Subramanian A."/>
            <person name="Wyman D."/>
            <person name="Rogers J."/>
            <person name="Sulston J."/>
            <person name="Ainscough R."/>
            <person name="Beck S."/>
            <person name="Bentley D."/>
            <person name="Burton J."/>
            <person name="Clee C."/>
            <person name="Carter N."/>
            <person name="Coulson A."/>
            <person name="Deadman R."/>
            <person name="Deloukas P."/>
            <person name="Dunham A."/>
            <person name="Dunham I."/>
            <person name="Durbin R."/>
            <person name="French L."/>
            <person name="Grafham D."/>
            <person name="Gregory S."/>
            <person name="Hubbard T."/>
            <person name="Humphray S."/>
            <person name="Hunt A."/>
            <person name="Jones M."/>
            <person name="Lloyd C."/>
            <person name="McMurray A."/>
            <person name="Matthews L."/>
            <person name="Mercer S."/>
            <person name="Milne S."/>
            <person name="Mullikin J.C."/>
            <person name="Mungall A."/>
            <person name="Plumb R."/>
            <person name="Ross M."/>
            <person name="Shownkeen R."/>
            <person name="Sims S."/>
            <person name="Waterston R.H."/>
            <person name="Wilson R.K."/>
            <person name="Hillier L.W."/>
            <person name="McPherson J.D."/>
            <person name="Marra M.A."/>
            <person name="Mardis E.R."/>
            <person name="Fulton L.A."/>
            <person name="Chinwalla A.T."/>
            <person name="Pepin K.H."/>
            <person name="Gish W.R."/>
            <person name="Chissoe S.L."/>
            <person name="Wendl M.C."/>
            <person name="Delehaunty K.D."/>
            <person name="Miner T.L."/>
            <person name="Delehaunty A."/>
            <person name="Kramer J.B."/>
            <person name="Cook L.L."/>
            <person name="Fulton R.S."/>
            <person name="Johnson D.L."/>
            <person name="Minx P.J."/>
            <person name="Clifton S.W."/>
            <person name="Hawkins T."/>
            <person name="Branscomb E."/>
            <person name="Predki P."/>
            <person name="Richardson P."/>
            <person name="Wenning S."/>
            <person name="Slezak T."/>
            <person name="Doggett N."/>
            <person name="Cheng J.F."/>
            <person name="Olsen A."/>
            <person name="Lucas S."/>
            <person name="Elkin C."/>
            <person name="Uberbacher E."/>
            <person name="Frazier M."/>
            <person name="Gibbs R.A."/>
            <person name="Muzny D.M."/>
            <person name="Scherer S.E."/>
            <person name="Bouck J.B."/>
            <person name="Sodergren E.J."/>
            <person name="Worley K.C."/>
            <person name="Rives C.M."/>
            <person name="Gorrell J.H."/>
            <person name="Metzker M.L."/>
            <person name="Naylor S.L."/>
            <person name="Kucherlapati R.S."/>
            <person name="Nelson D.L."/>
            <person name="Weinstock G.M."/>
            <person name="Sakaki Y."/>
            <person name="Fujiyama A."/>
            <person name="Hattori M."/>
            <person name="Yada T."/>
            <person name="Toyoda A."/>
            <person name="Itoh T."/>
            <person name="Kawagoe C."/>
            <person name="Watanabe H."/>
            <person name="Totoki Y."/>
            <person name="Taylor T."/>
            <person name="Weissenbach J."/>
            <person name="Heilig R."/>
            <person name="Saurin W."/>
            <person name="Artiguenave F."/>
            <person name="Brottier P."/>
            <person name="Bruls T."/>
            <person name="Pelletier E."/>
            <person name="Robert C."/>
            <person name="Wincker P."/>
            <person name="Smith D.R."/>
            <person name="Doucette-Stamm L."/>
            <person name="Rubenfield M."/>
            <person name="Weinstock K."/>
            <person name="Lee H.M."/>
            <person name="Dubois J."/>
            <person name="Rosenthal A."/>
            <person name="Platzer M."/>
            <person name="Nyakatura G."/>
            <person name="Taudien S."/>
            <person name="Rump A."/>
            <person name="Yang H."/>
            <person name="Yu J."/>
            <person name="Wang J."/>
            <person name="Huang G."/>
            <person name="Gu J."/>
            <person name="Hood L."/>
            <person name="Rowen L."/>
            <person name="Madan A."/>
            <person name="Qin S."/>
            <person name="Davis R.W."/>
            <person name="Federspiel N.A."/>
            <person name="Abola A.P."/>
            <person name="Proctor M.J."/>
            <person name="Myers R.M."/>
            <person name="Schmutz J."/>
            <person name="Dickson M."/>
            <person name="Grimwood J."/>
            <person name="Cox D.R."/>
            <person name="Olson M.V."/>
            <person name="Kaul R."/>
            <person name="Raymond C."/>
            <person name="Shimizu N."/>
            <person name="Kawasaki K."/>
            <person name="Minoshima S."/>
            <person name="Evans G.A."/>
            <person name="Athanasiou M."/>
            <person name="Schultz R."/>
            <person name="Roe B.A."/>
            <person name="Chen F."/>
            <person name="Pan H."/>
            <person name="Ramser J."/>
            <person name="Lehrach H."/>
            <person name="Reinhardt R."/>
            <person name="McCombie W.R."/>
            <person name="de la Bastide M."/>
            <person name="Dedhia N."/>
            <person name="Blocker H."/>
            <person name="Hornischer K."/>
            <person name="Nordsiek G."/>
            <person name="Agarwala R."/>
            <person name="Aravind L."/>
            <person name="Bailey J.A."/>
            <person name="Bateman A."/>
            <person name="Batzoglou S."/>
            <person name="Birney E."/>
            <person name="Bork P."/>
            <person name="Brown D.G."/>
            <person name="Burge C.B."/>
            <person name="Cerutti L."/>
            <person name="Chen H.C."/>
            <person name="Church D."/>
            <person name="Clamp M."/>
            <person name="Copley R.R."/>
            <person name="Doerks T."/>
            <person name="Eddy S.R."/>
            <person name="Eichler E.E."/>
            <person name="Furey T.S."/>
            <person name="Galagan J."/>
            <person name="Gilbert J.G."/>
            <person name="Harmon C."/>
            <person name="Hayashizaki Y."/>
            <person name="Haussler D."/>
            <person name="Hermjakob H."/>
            <person name="Hokamp K."/>
            <person name="Jang W."/>
            <person name="Johnson L.S."/>
            <person name="Jones T.A."/>
            <person name="Kasif S."/>
            <person name="Kaspryzk A."/>
            <person name="Kennedy S."/>
            <person name="Kent W.J."/>
            <person name="Kitts P."/>
            <person name="Koonin E.V."/>
            <person name="Korf I."/>
            <person name="Kulp D."/>
            <person name="Lancet D."/>
            <person name="Lowe T.M."/>
            <person name="McLysaght A."/>
            <person name="Mikkelsen T."/>
            <person name="Moran J.V."/>
            <person name="Mulder N."/>
            <person name="Pollara V.J."/>
            <person name="Ponting C.P."/>
            <person name="Schuler G."/>
            <person name="Schultz J."/>
            <person name="Slater G."/>
            <person name="Smit A.F."/>
            <person name="Stupka E."/>
            <person name="Szustakowski J."/>
            <person name="Thierry-Mieg D."/>
            <person name="Thierry-Mieg J."/>
            <person name="Wagner L."/>
            <person name="Wallis J."/>
            <person name="Wheeler R."/>
            <person name="Williams A."/>
            <person name="Wolf Y.I."/>
            <person name="Wolfe K.H."/>
            <person name="Yang S.P."/>
            <person name="Yeh R.F."/>
            <person name="Collins F."/>
            <person name="Guyer M.S."/>
            <person name="Peterson J."/>
            <person name="Felsenfeld A."/>
            <person name="Wetterstrand K.A."/>
            <person name="Patrinos A."/>
            <person name="Morgan M.J."/>
            <person name="de Jong P."/>
            <person name="Catanese J.J."/>
            <person name="Osoegawa K."/>
            <person name="Shizuya H."/>
            <person name="Choi S."/>
            <person name="Chen Y.J."/>
        </authorList>
    </citation>
    <scope>NUCLEOTIDE SEQUENCE [LARGE SCALE GENOMIC DNA]</scope>
</reference>
<reference evidence="1" key="5">
    <citation type="submission" date="2025-09" db="UniProtKB">
        <authorList>
            <consortium name="Ensembl"/>
        </authorList>
    </citation>
    <scope>IDENTIFICATION</scope>
</reference>
<dbReference type="OrthoDB" id="66599at2759"/>
<keyword evidence="3" id="KW-1267">Proteomics identification</keyword>
<dbReference type="Ensembl" id="ENST00000675108.1">
    <property type="protein sequence ID" value="ENSP00000502131.1"/>
    <property type="gene ID" value="ENSG00000116198.15"/>
</dbReference>
<dbReference type="Bgee" id="ENSG00000116198">
    <property type="expression patterns" value="Expressed in secondary oocyte and 200 other cell types or tissues"/>
</dbReference>
<dbReference type="GeneTree" id="ENSGT00390000013405"/>
<reference evidence="1 2" key="2">
    <citation type="journal article" date="2004" name="Nature">
        <title>Finishing the euchromatic sequence of the human genome.</title>
        <authorList>
            <consortium name="International Human Genome Sequencing Consortium"/>
        </authorList>
    </citation>
    <scope>NUCLEOTIDE SEQUENCE [LARGE SCALE GENOMIC DNA]</scope>
</reference>
<dbReference type="EMBL" id="AL691523">
    <property type="status" value="NOT_ANNOTATED_CDS"/>
    <property type="molecule type" value="Genomic_DNA"/>
</dbReference>
<dbReference type="AlphaFoldDB" id="A0A6Q8PG89"/>
<dbReference type="Proteomes" id="UP000005640">
    <property type="component" value="Chromosome 1"/>
</dbReference>
<gene>
    <name evidence="1" type="primary">CEP104</name>
</gene>
<dbReference type="HGNC" id="HGNC:24866">
    <property type="gene designation" value="CEP104"/>
</dbReference>
<dbReference type="EMBL" id="AL365330">
    <property type="status" value="NOT_ANNOTATED_CDS"/>
    <property type="molecule type" value="Genomic_DNA"/>
</dbReference>
<accession>A0A6Q8PG89</accession>
<dbReference type="PANTHER" id="PTHR13371:SF0">
    <property type="entry name" value="CENTROSOMAL PROTEIN OF 104 KDA"/>
    <property type="match status" value="1"/>
</dbReference>
<proteinExistence type="evidence at protein level"/>
<reference evidence="1" key="4">
    <citation type="submission" date="2025-08" db="UniProtKB">
        <authorList>
            <consortium name="Ensembl"/>
        </authorList>
    </citation>
    <scope>IDENTIFICATION</scope>
</reference>
<dbReference type="Ensembl" id="ENST00000675108.1">
    <property type="protein sequence ID" value="ENSP00000502131.1"/>
    <property type="gene ID" value="ENSG00000116198.14"/>
</dbReference>
<evidence type="ECO:0007829" key="3">
    <source>
        <dbReference type="PeptideAtlas" id="A0A6Q8PG89"/>
    </source>
</evidence>
<protein>
    <submittedName>
        <fullName evidence="1">Centrosomal protein 104</fullName>
    </submittedName>
</protein>
<name>A0A6Q8PG89_HUMAN</name>
<sequence length="66" mass="7297">MPHKIGFVVVSSSGHEDGFSARELMIHAPTVSGWRSPSGSRLQSQLLRMLRQEDPLSPEVQGCHEL</sequence>
<dbReference type="InterPro" id="IPR052607">
    <property type="entry name" value="CEP104-like"/>
</dbReference>